<feature type="region of interest" description="Disordered" evidence="2">
    <location>
        <begin position="123"/>
        <end position="155"/>
    </location>
</feature>
<dbReference type="Proteomes" id="UP000775213">
    <property type="component" value="Unassembled WGS sequence"/>
</dbReference>
<proteinExistence type="predicted"/>
<evidence type="ECO:0000256" key="1">
    <source>
        <dbReference type="ARBA" id="ARBA00022801"/>
    </source>
</evidence>
<evidence type="ECO:0000313" key="4">
    <source>
        <dbReference type="EMBL" id="KAH0469033.1"/>
    </source>
</evidence>
<dbReference type="InterPro" id="IPR001650">
    <property type="entry name" value="Helicase_C-like"/>
</dbReference>
<keyword evidence="5" id="KW-1185">Reference proteome</keyword>
<reference evidence="4 5" key="1">
    <citation type="journal article" date="2021" name="Hortic Res">
        <title>Chromosome-scale assembly of the Dendrobium chrysotoxum genome enhances the understanding of orchid evolution.</title>
        <authorList>
            <person name="Zhang Y."/>
            <person name="Zhang G.Q."/>
            <person name="Zhang D."/>
            <person name="Liu X.D."/>
            <person name="Xu X.Y."/>
            <person name="Sun W.H."/>
            <person name="Yu X."/>
            <person name="Zhu X."/>
            <person name="Wang Z.W."/>
            <person name="Zhao X."/>
            <person name="Zhong W.Y."/>
            <person name="Chen H."/>
            <person name="Yin W.L."/>
            <person name="Huang T."/>
            <person name="Niu S.C."/>
            <person name="Liu Z.J."/>
        </authorList>
    </citation>
    <scope>NUCLEOTIDE SEQUENCE [LARGE SCALE GENOMIC DNA]</scope>
    <source>
        <strain evidence="4">Lindl</strain>
    </source>
</reference>
<dbReference type="Pfam" id="PF20168">
    <property type="entry name" value="PDS5"/>
    <property type="match status" value="1"/>
</dbReference>
<sequence>MFQHFLKTIRSKHSNTVFSSIETIMTLVLEETESISAQLLSCLLDGVKVVENNILHTVKKLAEKVLVNCSLRLKPYLAKLFNGNGALLSDYNKIIANNGNGDSMVAKLKAEFHHNSGKSRVNTEYSLDSVGNKKKARSNSDKKLPSNRGRNGYQRKVKVRFSENKQTAGTKKQKGVKYAEGEDKELKLKEILSSQKSAVKDLVKDHNHVKDIGKTKSRWKRAQGIQEAFGPRKCRKVLDDTIVENRSPYIYFSSLKIEAVTRRILWIKSTDQNAKVLVFSSWNDVLDVLQHALDSNNISYVRMKGGRKSQAAIAQFKGEQPFKSKHIQVLLILIQHGSNGLNLLEAQHVILVEPLLNPAIEAQAIGRVHRIGQEKKTFVHRFIQTKWLLDVKNTVEESIYKLNLGRSGNSMVGTKANKKQDQPVLTVQDVESLFPTSSSMVENLPENFEDVNVAEQSLRHLPAATAAGLAAERRFMTSHSSQQ</sequence>
<gene>
    <name evidence="4" type="ORF">IEQ34_002265</name>
</gene>
<evidence type="ECO:0000256" key="2">
    <source>
        <dbReference type="SAM" id="MobiDB-lite"/>
    </source>
</evidence>
<dbReference type="Gene3D" id="3.40.50.300">
    <property type="entry name" value="P-loop containing nucleotide triphosphate hydrolases"/>
    <property type="match status" value="1"/>
</dbReference>
<dbReference type="GO" id="GO:0016787">
    <property type="term" value="F:hydrolase activity"/>
    <property type="evidence" value="ECO:0007669"/>
    <property type="project" value="UniProtKB-KW"/>
</dbReference>
<dbReference type="CDD" id="cd18793">
    <property type="entry name" value="SF2_C_SNF"/>
    <property type="match status" value="1"/>
</dbReference>
<evidence type="ECO:0000313" key="5">
    <source>
        <dbReference type="Proteomes" id="UP000775213"/>
    </source>
</evidence>
<dbReference type="InterPro" id="IPR049730">
    <property type="entry name" value="SNF2/RAD54-like_C"/>
</dbReference>
<keyword evidence="1" id="KW-0378">Hydrolase</keyword>
<dbReference type="AlphaFoldDB" id="A0AAV7HLS4"/>
<comment type="caution">
    <text evidence="4">The sequence shown here is derived from an EMBL/GenBank/DDBJ whole genome shotgun (WGS) entry which is preliminary data.</text>
</comment>
<dbReference type="PROSITE" id="PS51194">
    <property type="entry name" value="HELICASE_CTER"/>
    <property type="match status" value="1"/>
</dbReference>
<protein>
    <recommendedName>
        <fullName evidence="3">Helicase C-terminal domain-containing protein</fullName>
    </recommendedName>
</protein>
<dbReference type="SMART" id="SM00490">
    <property type="entry name" value="HELICc"/>
    <property type="match status" value="1"/>
</dbReference>
<evidence type="ECO:0000259" key="3">
    <source>
        <dbReference type="PROSITE" id="PS51194"/>
    </source>
</evidence>
<dbReference type="SUPFAM" id="SSF52540">
    <property type="entry name" value="P-loop containing nucleoside triphosphate hydrolases"/>
    <property type="match status" value="1"/>
</dbReference>
<dbReference type="PANTHER" id="PTHR45865:SF1">
    <property type="entry name" value="E3 UBIQUITIN-PROTEIN LIGASE SHPRH"/>
    <property type="match status" value="1"/>
</dbReference>
<dbReference type="InterPro" id="IPR027417">
    <property type="entry name" value="P-loop_NTPase"/>
</dbReference>
<organism evidence="4 5">
    <name type="scientific">Dendrobium chrysotoxum</name>
    <name type="common">Orchid</name>
    <dbReference type="NCBI Taxonomy" id="161865"/>
    <lineage>
        <taxon>Eukaryota</taxon>
        <taxon>Viridiplantae</taxon>
        <taxon>Streptophyta</taxon>
        <taxon>Embryophyta</taxon>
        <taxon>Tracheophyta</taxon>
        <taxon>Spermatophyta</taxon>
        <taxon>Magnoliopsida</taxon>
        <taxon>Liliopsida</taxon>
        <taxon>Asparagales</taxon>
        <taxon>Orchidaceae</taxon>
        <taxon>Epidendroideae</taxon>
        <taxon>Malaxideae</taxon>
        <taxon>Dendrobiinae</taxon>
        <taxon>Dendrobium</taxon>
    </lineage>
</organism>
<accession>A0AAV7HLS4</accession>
<dbReference type="Pfam" id="PF00271">
    <property type="entry name" value="Helicase_C"/>
    <property type="match status" value="1"/>
</dbReference>
<dbReference type="PANTHER" id="PTHR45865">
    <property type="entry name" value="E3 UBIQUITIN-PROTEIN LIGASE SHPRH FAMILY MEMBER"/>
    <property type="match status" value="1"/>
</dbReference>
<feature type="domain" description="Helicase C-terminal" evidence="3">
    <location>
        <begin position="259"/>
        <end position="431"/>
    </location>
</feature>
<name>A0AAV7HLS4_DENCH</name>
<dbReference type="InterPro" id="IPR052583">
    <property type="entry name" value="ATP-helicase/E3_Ub-Ligase"/>
</dbReference>
<dbReference type="EMBL" id="JAGFBR010000003">
    <property type="protein sequence ID" value="KAH0469033.1"/>
    <property type="molecule type" value="Genomic_DNA"/>
</dbReference>